<evidence type="ECO:0008006" key="4">
    <source>
        <dbReference type="Google" id="ProtNLM"/>
    </source>
</evidence>
<dbReference type="RefSeq" id="WP_380044966.1">
    <property type="nucleotide sequence ID" value="NZ_JBHSOH010000001.1"/>
</dbReference>
<reference evidence="3" key="1">
    <citation type="journal article" date="2019" name="Int. J. Syst. Evol. Microbiol.">
        <title>The Global Catalogue of Microorganisms (GCM) 10K type strain sequencing project: providing services to taxonomists for standard genome sequencing and annotation.</title>
        <authorList>
            <consortium name="The Broad Institute Genomics Platform"/>
            <consortium name="The Broad Institute Genome Sequencing Center for Infectious Disease"/>
            <person name="Wu L."/>
            <person name="Ma J."/>
        </authorList>
    </citation>
    <scope>NUCLEOTIDE SEQUENCE [LARGE SCALE GENOMIC DNA]</scope>
    <source>
        <strain evidence="3">CGMCC 1.15053</strain>
    </source>
</reference>
<keyword evidence="3" id="KW-1185">Reference proteome</keyword>
<accession>A0ABW1DH71</accession>
<evidence type="ECO:0000313" key="2">
    <source>
        <dbReference type="EMBL" id="MFC5846704.1"/>
    </source>
</evidence>
<feature type="region of interest" description="Disordered" evidence="1">
    <location>
        <begin position="119"/>
        <end position="150"/>
    </location>
</feature>
<organism evidence="2 3">
    <name type="scientific">Deinococcus petrolearius</name>
    <dbReference type="NCBI Taxonomy" id="1751295"/>
    <lineage>
        <taxon>Bacteria</taxon>
        <taxon>Thermotogati</taxon>
        <taxon>Deinococcota</taxon>
        <taxon>Deinococci</taxon>
        <taxon>Deinococcales</taxon>
        <taxon>Deinococcaceae</taxon>
        <taxon>Deinococcus</taxon>
    </lineage>
</organism>
<gene>
    <name evidence="2" type="ORF">ACFPQ6_00135</name>
</gene>
<dbReference type="Proteomes" id="UP001595979">
    <property type="component" value="Unassembled WGS sequence"/>
</dbReference>
<dbReference type="EMBL" id="JBHSOH010000001">
    <property type="protein sequence ID" value="MFC5846704.1"/>
    <property type="molecule type" value="Genomic_DNA"/>
</dbReference>
<name>A0ABW1DH71_9DEIO</name>
<protein>
    <recommendedName>
        <fullName evidence="4">Bacteriophage lambda Replication protein O N-terminal domain-containing protein</fullName>
    </recommendedName>
</protein>
<proteinExistence type="predicted"/>
<evidence type="ECO:0000313" key="3">
    <source>
        <dbReference type="Proteomes" id="UP001595979"/>
    </source>
</evidence>
<comment type="caution">
    <text evidence="2">The sequence shown here is derived from an EMBL/GenBank/DDBJ whole genome shotgun (WGS) entry which is preliminary data.</text>
</comment>
<evidence type="ECO:0000256" key="1">
    <source>
        <dbReference type="SAM" id="MobiDB-lite"/>
    </source>
</evidence>
<sequence length="329" mass="36284">MSRLLINEAPLQVLPTLAVKVGLNEAIFLQQLHYRLRESRMIEGRRWYSRSMDEWCATFPFWSKRTVERIVTSLRNRDLIETTADYNREPDDRTLWYTLSYAALDDLEFAPTPEAVLTEKRDEQPIRQNGGRLPENTDEQPIRQNGGAVSAPEVLRADPTANMAGCSSIREVKTPTTPEAENPHLSVVLGGGVGGEFQNWTEHLNLQKGPALNLTLALWAGWVEGGLIPELKEASTAVILMGGKATDPSALLKARMERKRELQAVQVARAAAGAATFGAASCQPGERRAGPDGRVWTVEEVAYGAVIFEEVGAPQDQPDRVVATWAVQA</sequence>